<comment type="caution">
    <text evidence="1">The sequence shown here is derived from an EMBL/GenBank/DDBJ whole genome shotgun (WGS) entry which is preliminary data.</text>
</comment>
<sequence>ISKMADSEPIYLYKLIPSTSPVREPLPERLPVSEIDQQSGFVHLSTSLQVPNTLKIFFKDEPLVYILRIPYENVAQDIRWESPEGHVCGSRPTEGLFPHLYNGLKLGRDEVESIGVWTNDHGWEKSLAQAKPWLLY</sequence>
<proteinExistence type="predicted"/>
<dbReference type="EMBL" id="JYKN01003378">
    <property type="protein sequence ID" value="KKK12789.1"/>
    <property type="molecule type" value="Genomic_DNA"/>
</dbReference>
<dbReference type="Gene3D" id="3.20.170.20">
    <property type="entry name" value="Protein of unknown function DUF952"/>
    <property type="match status" value="1"/>
</dbReference>
<evidence type="ECO:0000313" key="1">
    <source>
        <dbReference type="EMBL" id="KKK12789.1"/>
    </source>
</evidence>
<accession>A0A0F8TZ75</accession>
<gene>
    <name evidence="1" type="ORF">AOCH_005950</name>
</gene>
<dbReference type="Pfam" id="PF06108">
    <property type="entry name" value="DUF952"/>
    <property type="match status" value="1"/>
</dbReference>
<dbReference type="Proteomes" id="UP000034947">
    <property type="component" value="Unassembled WGS sequence"/>
</dbReference>
<feature type="non-terminal residue" evidence="1">
    <location>
        <position position="1"/>
    </location>
</feature>
<evidence type="ECO:0008006" key="3">
    <source>
        <dbReference type="Google" id="ProtNLM"/>
    </source>
</evidence>
<dbReference type="PANTHER" id="PTHR34129">
    <property type="entry name" value="BLR1139 PROTEIN"/>
    <property type="match status" value="1"/>
</dbReference>
<name>A0A0F8TZ75_9EURO</name>
<reference evidence="1 2" key="1">
    <citation type="submission" date="2015-02" db="EMBL/GenBank/DDBJ databases">
        <title>Draft Genome Sequences of Two Closely-Related Aflatoxigenic Aspergillus Species Obtained from the Cote d'Ivoire.</title>
        <authorList>
            <person name="Moore G.G."/>
            <person name="Beltz S.B."/>
            <person name="Mack B.M."/>
        </authorList>
    </citation>
    <scope>NUCLEOTIDE SEQUENCE [LARGE SCALE GENOMIC DNA]</scope>
    <source>
        <strain evidence="1 2">SRRC1432</strain>
    </source>
</reference>
<organism evidence="1 2">
    <name type="scientific">Aspergillus ochraceoroseus</name>
    <dbReference type="NCBI Taxonomy" id="138278"/>
    <lineage>
        <taxon>Eukaryota</taxon>
        <taxon>Fungi</taxon>
        <taxon>Dikarya</taxon>
        <taxon>Ascomycota</taxon>
        <taxon>Pezizomycotina</taxon>
        <taxon>Eurotiomycetes</taxon>
        <taxon>Eurotiomycetidae</taxon>
        <taxon>Eurotiales</taxon>
        <taxon>Aspergillaceae</taxon>
        <taxon>Aspergillus</taxon>
        <taxon>Aspergillus subgen. Nidulantes</taxon>
    </lineage>
</organism>
<evidence type="ECO:0000313" key="2">
    <source>
        <dbReference type="Proteomes" id="UP000034947"/>
    </source>
</evidence>
<dbReference type="AlphaFoldDB" id="A0A0F8TZ75"/>
<dbReference type="SUPFAM" id="SSF56399">
    <property type="entry name" value="ADP-ribosylation"/>
    <property type="match status" value="1"/>
</dbReference>
<dbReference type="OrthoDB" id="3335358at2759"/>
<protein>
    <recommendedName>
        <fullName evidence="3">DUF952 domain-containing protein</fullName>
    </recommendedName>
</protein>
<dbReference type="VEuPathDB" id="FungiDB:P175DRAFT_0498144"/>
<dbReference type="InterPro" id="IPR009297">
    <property type="entry name" value="DUF952"/>
</dbReference>
<dbReference type="PANTHER" id="PTHR34129:SF1">
    <property type="entry name" value="DUF952 DOMAIN-CONTAINING PROTEIN"/>
    <property type="match status" value="1"/>
</dbReference>
<keyword evidence="2" id="KW-1185">Reference proteome</keyword>